<dbReference type="PANTHER" id="PTHR42693:SF53">
    <property type="entry name" value="ENDO-4-O-SULFATASE"/>
    <property type="match status" value="1"/>
</dbReference>
<dbReference type="InterPro" id="IPR024607">
    <property type="entry name" value="Sulfatase_CS"/>
</dbReference>
<dbReference type="OrthoDB" id="9763613at2"/>
<evidence type="ECO:0000256" key="1">
    <source>
        <dbReference type="ARBA" id="ARBA00008779"/>
    </source>
</evidence>
<dbReference type="InterPro" id="IPR050738">
    <property type="entry name" value="Sulfatase"/>
</dbReference>
<gene>
    <name evidence="6" type="primary">betC_7</name>
    <name evidence="6" type="ORF">L21SP4_01485</name>
</gene>
<sequence>MNRITRRSFNAGALTLPALAAAVSDERGRRPNILWITAEDMGPHLGAYGDACAKTPRLDRLAGEGMLFLRCFSNAPVCGPARSTLITGRYPPSLGSQNMRTRVPFAGRTFSGMLREHGYYCSNHHKEDYHFPTPPEAWDDSSREASYRNRPPGTPFFSVFNYVCTHESRFRYHAVQGGPLPYHHPDEAPLRPYHPDVPAARRDTAAYYHKIAELDGKVGALLDQLKHDGLYEDTIIFFFGDHGEGLQRGKRWLYDSGLHTSLIVRIPERYRAAVPAYRPGAKNGNLVSFVDFAPTVLKLAGIEPPAEMEGTNFLAAETRPTSFGYRDRTEEIIRISRSVRDRRYRYIRNLLPFSPQSRMHHGTDKMPTMQALWARHLAGTLTPEEARYFSITPVEELYDCEADPHQVRNLAADPARREQLDVLRREVFDWMIEHRDLGVVPEYELMRWCETRDADPTRFFAGRAKEHRALVELAFAASGGSPREAERFGRALDHREPCFRYWACLGAYALTDRERAAPLKSRLEFRLTDDSPVVRSTAAVALLKDHPGHEHALRVLRVSLHSEEDPHALLWTADVLRWPGHTALSRLNDVVRARYRKQKTVTYPDEFASMTTYVRDALGALWIRMTHGAPLPWLAFRGSSGPSFQDRFDRGDTLPVAWFEEGHPLGAPWQIVSGEWAVRNRELAVARTDRPPSLVLADTTGVAPSEPFRVEAEVHLKRRGAMAGLVFGATSPDDFYVCRFWKNAPDRAVFQVLRMRRARDLQQVVSTEPFSFEGETLRCTATNESGQLRYRVIDPNGTTLLVGHTALTMPAGRSWSGLYQIMSEELSFSRFRFARGRDVRGTV</sequence>
<evidence type="ECO:0000256" key="4">
    <source>
        <dbReference type="ARBA" id="ARBA00022837"/>
    </source>
</evidence>
<dbReference type="PANTHER" id="PTHR42693">
    <property type="entry name" value="ARYLSULFATASE FAMILY MEMBER"/>
    <property type="match status" value="1"/>
</dbReference>
<dbReference type="Gene3D" id="3.40.720.10">
    <property type="entry name" value="Alkaline Phosphatase, subunit A"/>
    <property type="match status" value="1"/>
</dbReference>
<dbReference type="InterPro" id="IPR017850">
    <property type="entry name" value="Alkaline_phosphatase_core_sf"/>
</dbReference>
<reference evidence="6 7" key="2">
    <citation type="journal article" date="2016" name="ISME J.">
        <title>Characterization of the first cultured representative of Verrucomicrobia subdivision 5 indicates the proposal of a novel phylum.</title>
        <authorList>
            <person name="Spring S."/>
            <person name="Bunk B."/>
            <person name="Sproer C."/>
            <person name="Schumann P."/>
            <person name="Rohde M."/>
            <person name="Tindall B.J."/>
            <person name="Klenk H.P."/>
        </authorList>
    </citation>
    <scope>NUCLEOTIDE SEQUENCE [LARGE SCALE GENOMIC DNA]</scope>
    <source>
        <strain evidence="6 7">L21-Fru-AB</strain>
    </source>
</reference>
<keyword evidence="2" id="KW-0479">Metal-binding</keyword>
<protein>
    <submittedName>
        <fullName evidence="6">Choline-sulfatase</fullName>
        <ecNumber evidence="6">3.1.6.6</ecNumber>
    </submittedName>
</protein>
<comment type="similarity">
    <text evidence="1">Belongs to the sulfatase family.</text>
</comment>
<accession>A0A0G3EIR8</accession>
<evidence type="ECO:0000259" key="5">
    <source>
        <dbReference type="Pfam" id="PF00884"/>
    </source>
</evidence>
<dbReference type="RefSeq" id="WP_052882030.1">
    <property type="nucleotide sequence ID" value="NZ_CP010904.1"/>
</dbReference>
<dbReference type="EMBL" id="CP010904">
    <property type="protein sequence ID" value="AKJ64730.1"/>
    <property type="molecule type" value="Genomic_DNA"/>
</dbReference>
<keyword evidence="4" id="KW-0106">Calcium</keyword>
<dbReference type="EC" id="3.1.6.6" evidence="6"/>
<dbReference type="Proteomes" id="UP000035268">
    <property type="component" value="Chromosome"/>
</dbReference>
<proteinExistence type="inferred from homology"/>
<evidence type="ECO:0000313" key="7">
    <source>
        <dbReference type="Proteomes" id="UP000035268"/>
    </source>
</evidence>
<evidence type="ECO:0000256" key="2">
    <source>
        <dbReference type="ARBA" id="ARBA00022723"/>
    </source>
</evidence>
<dbReference type="Pfam" id="PF00884">
    <property type="entry name" value="Sulfatase"/>
    <property type="match status" value="1"/>
</dbReference>
<dbReference type="SUPFAM" id="SSF53649">
    <property type="entry name" value="Alkaline phosphatase-like"/>
    <property type="match status" value="1"/>
</dbReference>
<dbReference type="AlphaFoldDB" id="A0A0G3EIR8"/>
<dbReference type="GO" id="GO:0004065">
    <property type="term" value="F:arylsulfatase activity"/>
    <property type="evidence" value="ECO:0007669"/>
    <property type="project" value="TreeGrafter"/>
</dbReference>
<dbReference type="InterPro" id="IPR000917">
    <property type="entry name" value="Sulfatase_N"/>
</dbReference>
<dbReference type="PROSITE" id="PS00523">
    <property type="entry name" value="SULFATASE_1"/>
    <property type="match status" value="1"/>
</dbReference>
<reference evidence="7" key="1">
    <citation type="submission" date="2015-02" db="EMBL/GenBank/DDBJ databases">
        <title>Description and complete genome sequence of the first cultured representative of the subdivision 5 of the Verrucomicrobia phylum.</title>
        <authorList>
            <person name="Spring S."/>
            <person name="Bunk B."/>
            <person name="Sproer C."/>
            <person name="Klenk H.-P."/>
        </authorList>
    </citation>
    <scope>NUCLEOTIDE SEQUENCE [LARGE SCALE GENOMIC DNA]</scope>
    <source>
        <strain evidence="7">L21-Fru-AB</strain>
    </source>
</reference>
<dbReference type="CDD" id="cd16027">
    <property type="entry name" value="SGSH"/>
    <property type="match status" value="1"/>
</dbReference>
<dbReference type="PATRIC" id="fig|1609981.3.peg.1542"/>
<keyword evidence="3 6" id="KW-0378">Hydrolase</keyword>
<dbReference type="KEGG" id="vbl:L21SP4_01485"/>
<evidence type="ECO:0000256" key="3">
    <source>
        <dbReference type="ARBA" id="ARBA00022801"/>
    </source>
</evidence>
<dbReference type="GO" id="GO:0046872">
    <property type="term" value="F:metal ion binding"/>
    <property type="evidence" value="ECO:0007669"/>
    <property type="project" value="UniProtKB-KW"/>
</dbReference>
<name>A0A0G3EIR8_9BACT</name>
<feature type="domain" description="Sulfatase N-terminal" evidence="5">
    <location>
        <begin position="31"/>
        <end position="302"/>
    </location>
</feature>
<keyword evidence="7" id="KW-1185">Reference proteome</keyword>
<evidence type="ECO:0000313" key="6">
    <source>
        <dbReference type="EMBL" id="AKJ64730.1"/>
    </source>
</evidence>
<organism evidence="6 7">
    <name type="scientific">Kiritimatiella glycovorans</name>
    <dbReference type="NCBI Taxonomy" id="1307763"/>
    <lineage>
        <taxon>Bacteria</taxon>
        <taxon>Pseudomonadati</taxon>
        <taxon>Kiritimatiellota</taxon>
        <taxon>Kiritimatiellia</taxon>
        <taxon>Kiritimatiellales</taxon>
        <taxon>Kiritimatiellaceae</taxon>
        <taxon>Kiritimatiella</taxon>
    </lineage>
</organism>
<dbReference type="GO" id="GO:0047753">
    <property type="term" value="F:choline-sulfatase activity"/>
    <property type="evidence" value="ECO:0007669"/>
    <property type="project" value="UniProtKB-EC"/>
</dbReference>
<dbReference type="STRING" id="1307763.L21SP4_01485"/>